<dbReference type="Proteomes" id="UP001283361">
    <property type="component" value="Unassembled WGS sequence"/>
</dbReference>
<comment type="caution">
    <text evidence="1">The sequence shown here is derived from an EMBL/GenBank/DDBJ whole genome shotgun (WGS) entry which is preliminary data.</text>
</comment>
<gene>
    <name evidence="1" type="ORF">RRG08_029059</name>
</gene>
<name>A0AAE1DHK0_9GAST</name>
<dbReference type="EMBL" id="JAWDGP010003779">
    <property type="protein sequence ID" value="KAK3770969.1"/>
    <property type="molecule type" value="Genomic_DNA"/>
</dbReference>
<dbReference type="AlphaFoldDB" id="A0AAE1DHK0"/>
<protein>
    <submittedName>
        <fullName evidence="1">Uncharacterized protein</fullName>
    </submittedName>
</protein>
<reference evidence="1" key="1">
    <citation type="journal article" date="2023" name="G3 (Bethesda)">
        <title>A reference genome for the long-term kleptoplast-retaining sea slug Elysia crispata morphotype clarki.</title>
        <authorList>
            <person name="Eastman K.E."/>
            <person name="Pendleton A.L."/>
            <person name="Shaikh M.A."/>
            <person name="Suttiyut T."/>
            <person name="Ogas R."/>
            <person name="Tomko P."/>
            <person name="Gavelis G."/>
            <person name="Widhalm J.R."/>
            <person name="Wisecaver J.H."/>
        </authorList>
    </citation>
    <scope>NUCLEOTIDE SEQUENCE</scope>
    <source>
        <strain evidence="1">ECLA1</strain>
    </source>
</reference>
<evidence type="ECO:0000313" key="1">
    <source>
        <dbReference type="EMBL" id="KAK3770969.1"/>
    </source>
</evidence>
<proteinExistence type="predicted"/>
<organism evidence="1 2">
    <name type="scientific">Elysia crispata</name>
    <name type="common">lettuce slug</name>
    <dbReference type="NCBI Taxonomy" id="231223"/>
    <lineage>
        <taxon>Eukaryota</taxon>
        <taxon>Metazoa</taxon>
        <taxon>Spiralia</taxon>
        <taxon>Lophotrochozoa</taxon>
        <taxon>Mollusca</taxon>
        <taxon>Gastropoda</taxon>
        <taxon>Heterobranchia</taxon>
        <taxon>Euthyneura</taxon>
        <taxon>Panpulmonata</taxon>
        <taxon>Sacoglossa</taxon>
        <taxon>Placobranchoidea</taxon>
        <taxon>Plakobranchidae</taxon>
        <taxon>Elysia</taxon>
    </lineage>
</organism>
<evidence type="ECO:0000313" key="2">
    <source>
        <dbReference type="Proteomes" id="UP001283361"/>
    </source>
</evidence>
<keyword evidence="2" id="KW-1185">Reference proteome</keyword>
<accession>A0AAE1DHK0</accession>
<sequence length="83" mass="8311">MLQFKTIRLSKSCSSTTSGRHTLITGNPASILDVAAIAGNPASSVDIIAVADNTASSLDVTSVAGNPASSLDVTAVPVAQLQD</sequence>